<evidence type="ECO:0000259" key="2">
    <source>
        <dbReference type="Pfam" id="PF08241"/>
    </source>
</evidence>
<proteinExistence type="predicted"/>
<gene>
    <name evidence="3" type="primary">TMT1A</name>
</gene>
<dbReference type="GO" id="GO:0180035">
    <property type="term" value="P:lncRNA processing"/>
    <property type="evidence" value="ECO:0007669"/>
    <property type="project" value="Ensembl"/>
</dbReference>
<dbReference type="Proteomes" id="UP000314987">
    <property type="component" value="Unassembled WGS sequence"/>
</dbReference>
<dbReference type="InterPro" id="IPR029063">
    <property type="entry name" value="SAM-dependent_MTases_sf"/>
</dbReference>
<dbReference type="OMA" id="PLWYYFG"/>
<keyword evidence="4" id="KW-1185">Reference proteome</keyword>
<feature type="transmembrane region" description="Helical" evidence="1">
    <location>
        <begin position="6"/>
        <end position="27"/>
    </location>
</feature>
<dbReference type="PANTHER" id="PTHR45036:SF5">
    <property type="entry name" value="METHYLTRANSFERASE LIKE 7A1-RELATED"/>
    <property type="match status" value="1"/>
</dbReference>
<keyword evidence="1" id="KW-1133">Transmembrane helix</keyword>
<evidence type="ECO:0000256" key="1">
    <source>
        <dbReference type="SAM" id="Phobius"/>
    </source>
</evidence>
<dbReference type="AlphaFoldDB" id="A0A4X2KH86"/>
<dbReference type="GO" id="GO:0005811">
    <property type="term" value="C:lipid droplet"/>
    <property type="evidence" value="ECO:0007669"/>
    <property type="project" value="Ensembl"/>
</dbReference>
<dbReference type="FunFam" id="3.40.50.150:FF:000269">
    <property type="entry name" value="Methyltransferase-like protein 7A"/>
    <property type="match status" value="1"/>
</dbReference>
<evidence type="ECO:0000313" key="3">
    <source>
        <dbReference type="Ensembl" id="ENSVURP00010009346.1"/>
    </source>
</evidence>
<dbReference type="GO" id="GO:0018708">
    <property type="term" value="F:thiol S-methyltransferase activity"/>
    <property type="evidence" value="ECO:0007669"/>
    <property type="project" value="Ensembl"/>
</dbReference>
<name>A0A4X2KH86_VOMUR</name>
<dbReference type="CDD" id="cd02440">
    <property type="entry name" value="AdoMet_MTases"/>
    <property type="match status" value="1"/>
</dbReference>
<reference evidence="3" key="2">
    <citation type="submission" date="2025-08" db="UniProtKB">
        <authorList>
            <consortium name="Ensembl"/>
        </authorList>
    </citation>
    <scope>IDENTIFICATION</scope>
</reference>
<dbReference type="GO" id="GO:0001649">
    <property type="term" value="P:osteoblast differentiation"/>
    <property type="evidence" value="ECO:0007669"/>
    <property type="project" value="Ensembl"/>
</dbReference>
<reference evidence="3" key="3">
    <citation type="submission" date="2025-09" db="UniProtKB">
        <authorList>
            <consortium name="Ensembl"/>
        </authorList>
    </citation>
    <scope>IDENTIFICATION</scope>
</reference>
<feature type="domain" description="Methyltransferase type 11" evidence="2">
    <location>
        <begin position="76"/>
        <end position="172"/>
    </location>
</feature>
<dbReference type="Gene3D" id="3.40.50.150">
    <property type="entry name" value="Vaccinia Virus protein VP39"/>
    <property type="match status" value="1"/>
</dbReference>
<dbReference type="STRING" id="29139.ENSVURP00010009346"/>
<dbReference type="GO" id="GO:0042476">
    <property type="term" value="P:odontogenesis"/>
    <property type="evidence" value="ECO:0007669"/>
    <property type="project" value="Ensembl"/>
</dbReference>
<dbReference type="InterPro" id="IPR013216">
    <property type="entry name" value="Methyltransf_11"/>
</dbReference>
<dbReference type="GO" id="GO:0001734">
    <property type="term" value="F:mRNA m(6)A methyltransferase activity"/>
    <property type="evidence" value="ECO:0007669"/>
    <property type="project" value="Ensembl"/>
</dbReference>
<keyword evidence="1" id="KW-0472">Membrane</keyword>
<dbReference type="PANTHER" id="PTHR45036">
    <property type="entry name" value="METHYLTRANSFERASE LIKE 7B"/>
    <property type="match status" value="1"/>
</dbReference>
<organism evidence="3 4">
    <name type="scientific">Vombatus ursinus</name>
    <name type="common">Common wombat</name>
    <dbReference type="NCBI Taxonomy" id="29139"/>
    <lineage>
        <taxon>Eukaryota</taxon>
        <taxon>Metazoa</taxon>
        <taxon>Chordata</taxon>
        <taxon>Craniata</taxon>
        <taxon>Vertebrata</taxon>
        <taxon>Euteleostomi</taxon>
        <taxon>Mammalia</taxon>
        <taxon>Metatheria</taxon>
        <taxon>Diprotodontia</taxon>
        <taxon>Vombatidae</taxon>
        <taxon>Vombatus</taxon>
    </lineage>
</organism>
<dbReference type="GO" id="GO:0005783">
    <property type="term" value="C:endoplasmic reticulum"/>
    <property type="evidence" value="ECO:0007669"/>
    <property type="project" value="Ensembl"/>
</dbReference>
<accession>A0A4X2KH86</accession>
<protein>
    <submittedName>
        <fullName evidence="3">Thiol methyltransferase 1A</fullName>
    </submittedName>
</protein>
<dbReference type="Pfam" id="PF08241">
    <property type="entry name" value="Methyltransf_11"/>
    <property type="match status" value="1"/>
</dbReference>
<sequence>MEVTVFILQLAISVTVFPIFLLHFLGLRGWICKKLFPYFLVQFTKSYNRDMAAMKQELFSNLQEFAGSSGKVAVMEVGCGTGANFKFYPPGCRITCVDPNPNFEKFLIKSIAESRHLQFERFIVAPGEDMHQIEDNSMDVVVCTLVLCSVQQQEKFIKEVHRVLRPGGAFYFIEHVAAEPSSWNFFWQQVLRPTWRLVFDGCDLTKESWKALEQGSFSKLNLQHLQAPISWKIVRPHIIGYALK</sequence>
<keyword evidence="1" id="KW-0812">Transmembrane</keyword>
<dbReference type="InterPro" id="IPR052356">
    <property type="entry name" value="Thiol_S-MT"/>
</dbReference>
<dbReference type="GeneTree" id="ENSGT00940000154786"/>
<evidence type="ECO:0000313" key="4">
    <source>
        <dbReference type="Proteomes" id="UP000314987"/>
    </source>
</evidence>
<dbReference type="OrthoDB" id="416496at2759"/>
<dbReference type="SUPFAM" id="SSF53335">
    <property type="entry name" value="S-adenosyl-L-methionine-dependent methyltransferases"/>
    <property type="match status" value="1"/>
</dbReference>
<dbReference type="Ensembl" id="ENSVURT00010010601.1">
    <property type="protein sequence ID" value="ENSVURP00010009346.1"/>
    <property type="gene ID" value="ENSVURG00010007245.1"/>
</dbReference>
<reference evidence="4" key="1">
    <citation type="submission" date="2018-12" db="EMBL/GenBank/DDBJ databases">
        <authorList>
            <person name="Yazar S."/>
        </authorList>
    </citation>
    <scope>NUCLEOTIDE SEQUENCE [LARGE SCALE GENOMIC DNA]</scope>
</reference>